<comment type="caution">
    <text evidence="1">The sequence shown here is derived from an EMBL/GenBank/DDBJ whole genome shotgun (WGS) entry which is preliminary data.</text>
</comment>
<reference evidence="1" key="1">
    <citation type="submission" date="2023-01" db="EMBL/GenBank/DDBJ databases">
        <authorList>
            <person name="Van Ghelder C."/>
            <person name="Rancurel C."/>
        </authorList>
    </citation>
    <scope>NUCLEOTIDE SEQUENCE</scope>
    <source>
        <strain evidence="1">CNCM I-4278</strain>
    </source>
</reference>
<name>A0A9W4XJ81_9PLEO</name>
<dbReference type="EMBL" id="CAOQHR010000004">
    <property type="protein sequence ID" value="CAI6333633.1"/>
    <property type="molecule type" value="Genomic_DNA"/>
</dbReference>
<protein>
    <submittedName>
        <fullName evidence="1">Uncharacterized protein</fullName>
    </submittedName>
</protein>
<organism evidence="1 2">
    <name type="scientific">Periconia digitata</name>
    <dbReference type="NCBI Taxonomy" id="1303443"/>
    <lineage>
        <taxon>Eukaryota</taxon>
        <taxon>Fungi</taxon>
        <taxon>Dikarya</taxon>
        <taxon>Ascomycota</taxon>
        <taxon>Pezizomycotina</taxon>
        <taxon>Dothideomycetes</taxon>
        <taxon>Pleosporomycetidae</taxon>
        <taxon>Pleosporales</taxon>
        <taxon>Massarineae</taxon>
        <taxon>Periconiaceae</taxon>
        <taxon>Periconia</taxon>
    </lineage>
</organism>
<evidence type="ECO:0000313" key="1">
    <source>
        <dbReference type="EMBL" id="CAI6333633.1"/>
    </source>
</evidence>
<dbReference type="AlphaFoldDB" id="A0A9W4XJ81"/>
<sequence length="308" mass="34643">MYRYILGWDPSFPHLTIILEGLIETALYRDKLHYHDRTPLLRHVTHLKHRQNGQVQQFAITIPERVQEGLSLLNRYSHSNNWTHDWSLQPPFEHTPNHPLPPSITVPRLTSTKLATSYSKASYKITYTLTAVLSPNSSSPLASSPPSQPPQQTTQLPLTLTTLRLPQSKLTLLKQALNTLSTPLSVQTTQLLKPKRLSLLEQLRDSFPTTSTPTFHFRATLSLPTLATPGAPLPLAIRVAVLPPPPGSHAYTFAIPDITVTRVDVRTDNYPQRHSTKPFFELLTPFLLPRGSALRRATSRASSVWLNM</sequence>
<keyword evidence="2" id="KW-1185">Reference proteome</keyword>
<dbReference type="OrthoDB" id="3789699at2759"/>
<accession>A0A9W4XJ81</accession>
<evidence type="ECO:0000313" key="2">
    <source>
        <dbReference type="Proteomes" id="UP001152607"/>
    </source>
</evidence>
<dbReference type="Proteomes" id="UP001152607">
    <property type="component" value="Unassembled WGS sequence"/>
</dbReference>
<proteinExistence type="predicted"/>
<gene>
    <name evidence="1" type="ORF">PDIGIT_LOCUS6681</name>
</gene>